<keyword evidence="2" id="KW-1185">Reference proteome</keyword>
<dbReference type="EMBL" id="VSRR010006625">
    <property type="protein sequence ID" value="MPC45207.1"/>
    <property type="molecule type" value="Genomic_DNA"/>
</dbReference>
<evidence type="ECO:0000313" key="2">
    <source>
        <dbReference type="Proteomes" id="UP000324222"/>
    </source>
</evidence>
<proteinExistence type="predicted"/>
<name>A0A5B7FI48_PORTR</name>
<organism evidence="1 2">
    <name type="scientific">Portunus trituberculatus</name>
    <name type="common">Swimming crab</name>
    <name type="synonym">Neptunus trituberculatus</name>
    <dbReference type="NCBI Taxonomy" id="210409"/>
    <lineage>
        <taxon>Eukaryota</taxon>
        <taxon>Metazoa</taxon>
        <taxon>Ecdysozoa</taxon>
        <taxon>Arthropoda</taxon>
        <taxon>Crustacea</taxon>
        <taxon>Multicrustacea</taxon>
        <taxon>Malacostraca</taxon>
        <taxon>Eumalacostraca</taxon>
        <taxon>Eucarida</taxon>
        <taxon>Decapoda</taxon>
        <taxon>Pleocyemata</taxon>
        <taxon>Brachyura</taxon>
        <taxon>Eubrachyura</taxon>
        <taxon>Portunoidea</taxon>
        <taxon>Portunidae</taxon>
        <taxon>Portuninae</taxon>
        <taxon>Portunus</taxon>
    </lineage>
</organism>
<protein>
    <submittedName>
        <fullName evidence="1">Uncharacterized protein</fullName>
    </submittedName>
</protein>
<reference evidence="1 2" key="1">
    <citation type="submission" date="2019-05" db="EMBL/GenBank/DDBJ databases">
        <title>Another draft genome of Portunus trituberculatus and its Hox gene families provides insights of decapod evolution.</title>
        <authorList>
            <person name="Jeong J.-H."/>
            <person name="Song I."/>
            <person name="Kim S."/>
            <person name="Choi T."/>
            <person name="Kim D."/>
            <person name="Ryu S."/>
            <person name="Kim W."/>
        </authorList>
    </citation>
    <scope>NUCLEOTIDE SEQUENCE [LARGE SCALE GENOMIC DNA]</scope>
    <source>
        <tissue evidence="1">Muscle</tissue>
    </source>
</reference>
<evidence type="ECO:0000313" key="1">
    <source>
        <dbReference type="EMBL" id="MPC45207.1"/>
    </source>
</evidence>
<gene>
    <name evidence="1" type="ORF">E2C01_038899</name>
</gene>
<sequence>MLAWATAGLGDWDKLTIIPVHCPLQLVVVVSIVQHSRPREHIWTRREEVSVEGRDAGSFPSFLPCPFV</sequence>
<accession>A0A5B7FI48</accession>
<dbReference type="AlphaFoldDB" id="A0A5B7FI48"/>
<dbReference type="Proteomes" id="UP000324222">
    <property type="component" value="Unassembled WGS sequence"/>
</dbReference>
<comment type="caution">
    <text evidence="1">The sequence shown here is derived from an EMBL/GenBank/DDBJ whole genome shotgun (WGS) entry which is preliminary data.</text>
</comment>